<feature type="region of interest" description="Disordered" evidence="7">
    <location>
        <begin position="206"/>
        <end position="235"/>
    </location>
</feature>
<evidence type="ECO:0000313" key="9">
    <source>
        <dbReference type="EMBL" id="KEQ55077.1"/>
    </source>
</evidence>
<dbReference type="Pfam" id="PF02796">
    <property type="entry name" value="HTH_7"/>
    <property type="match status" value="1"/>
</dbReference>
<evidence type="ECO:0000256" key="5">
    <source>
        <dbReference type="PIRSR" id="PIRSR606118-50"/>
    </source>
</evidence>
<dbReference type="InterPro" id="IPR006120">
    <property type="entry name" value="Resolvase_HTH_dom"/>
</dbReference>
<dbReference type="eggNOG" id="COG1961">
    <property type="taxonomic scope" value="Bacteria"/>
</dbReference>
<dbReference type="Gene3D" id="3.40.50.1390">
    <property type="entry name" value="Resolvase, N-terminal catalytic domain"/>
    <property type="match status" value="1"/>
</dbReference>
<sequence length="235" mass="25584">MTNPIRAARVYLRVSTDEQDLTRQEAIVTGARAAGYYVAAVYREKASGARPDRPELLRMVADLQPGEVVVAEKIDRISRLPLPEAELLVATIRAKGARLAVPGIVDLSELVADSAGVARIVLEAVQDMLLRVALQTARDDYETRRERQREGIELAKRAGRYNGRKPDIALHRRIVGLRETGMSIARTAELAGCSIAQVKRVTALHRARTGSGKAHAEPRSAETGGGDLSVRFESG</sequence>
<dbReference type="PATRIC" id="fig|46429.4.peg.612"/>
<comment type="similarity">
    <text evidence="1">Belongs to the site-specific recombinase resolvase family.</text>
</comment>
<dbReference type="EMBL" id="JFHR01000003">
    <property type="protein sequence ID" value="KEQ55077.1"/>
    <property type="molecule type" value="Genomic_DNA"/>
</dbReference>
<keyword evidence="2" id="KW-0229">DNA integration</keyword>
<keyword evidence="3" id="KW-0238">DNA-binding</keyword>
<name>A0A081RIQ4_SPHCR</name>
<dbReference type="InterPro" id="IPR050639">
    <property type="entry name" value="SSR_resolvase"/>
</dbReference>
<evidence type="ECO:0000259" key="8">
    <source>
        <dbReference type="PROSITE" id="PS51736"/>
    </source>
</evidence>
<dbReference type="Pfam" id="PF00239">
    <property type="entry name" value="Resolvase"/>
    <property type="match status" value="1"/>
</dbReference>
<gene>
    <name evidence="9" type="ORF">BV95_00626</name>
</gene>
<organism evidence="9 10">
    <name type="scientific">Sphingobium chlorophenolicum</name>
    <dbReference type="NCBI Taxonomy" id="46429"/>
    <lineage>
        <taxon>Bacteria</taxon>
        <taxon>Pseudomonadati</taxon>
        <taxon>Pseudomonadota</taxon>
        <taxon>Alphaproteobacteria</taxon>
        <taxon>Sphingomonadales</taxon>
        <taxon>Sphingomonadaceae</taxon>
        <taxon>Sphingobium</taxon>
    </lineage>
</organism>
<dbReference type="RefSeq" id="WP_209308654.1">
    <property type="nucleotide sequence ID" value="NZ_JFHR01000003.1"/>
</dbReference>
<reference evidence="9 10" key="1">
    <citation type="submission" date="2014-02" db="EMBL/GenBank/DDBJ databases">
        <title>Whole genome sequence of Sphingobium chlorophenolicum NBRC 16172.</title>
        <authorList>
            <person name="Gan H.M."/>
            <person name="Gan H.Y."/>
            <person name="Chew T.H."/>
            <person name="Savka M.A."/>
        </authorList>
    </citation>
    <scope>NUCLEOTIDE SEQUENCE [LARGE SCALE GENOMIC DNA]</scope>
    <source>
        <strain evidence="9 10">NBRC 16172</strain>
    </source>
</reference>
<dbReference type="GO" id="GO:0015074">
    <property type="term" value="P:DNA integration"/>
    <property type="evidence" value="ECO:0007669"/>
    <property type="project" value="UniProtKB-KW"/>
</dbReference>
<dbReference type="InterPro" id="IPR036162">
    <property type="entry name" value="Resolvase-like_N_sf"/>
</dbReference>
<dbReference type="GO" id="GO:0003677">
    <property type="term" value="F:DNA binding"/>
    <property type="evidence" value="ECO:0007669"/>
    <property type="project" value="UniProtKB-KW"/>
</dbReference>
<dbReference type="SUPFAM" id="SSF53041">
    <property type="entry name" value="Resolvase-like"/>
    <property type="match status" value="1"/>
</dbReference>
<proteinExistence type="inferred from homology"/>
<feature type="domain" description="Resolvase/invertase-type recombinase catalytic" evidence="8">
    <location>
        <begin position="7"/>
        <end position="159"/>
    </location>
</feature>
<evidence type="ECO:0000256" key="1">
    <source>
        <dbReference type="ARBA" id="ARBA00009913"/>
    </source>
</evidence>
<keyword evidence="4" id="KW-0233">DNA recombination</keyword>
<comment type="caution">
    <text evidence="9">The sequence shown here is derived from an EMBL/GenBank/DDBJ whole genome shotgun (WGS) entry which is preliminary data.</text>
</comment>
<evidence type="ECO:0000256" key="7">
    <source>
        <dbReference type="SAM" id="MobiDB-lite"/>
    </source>
</evidence>
<dbReference type="PROSITE" id="PS51736">
    <property type="entry name" value="RECOMBINASES_3"/>
    <property type="match status" value="1"/>
</dbReference>
<dbReference type="InterPro" id="IPR006119">
    <property type="entry name" value="Resolv_N"/>
</dbReference>
<protein>
    <recommendedName>
        <fullName evidence="8">Resolvase/invertase-type recombinase catalytic domain-containing protein</fullName>
    </recommendedName>
</protein>
<dbReference type="Proteomes" id="UP000028411">
    <property type="component" value="Unassembled WGS sequence"/>
</dbReference>
<dbReference type="PANTHER" id="PTHR30461:SF26">
    <property type="entry name" value="RESOLVASE HOMOLOG YNEB"/>
    <property type="match status" value="1"/>
</dbReference>
<feature type="active site" description="O-(5'-phospho-DNA)-serine intermediate" evidence="5 6">
    <location>
        <position position="15"/>
    </location>
</feature>
<dbReference type="GO" id="GO:0000150">
    <property type="term" value="F:DNA strand exchange activity"/>
    <property type="evidence" value="ECO:0007669"/>
    <property type="project" value="InterPro"/>
</dbReference>
<dbReference type="PANTHER" id="PTHR30461">
    <property type="entry name" value="DNA-INVERTASE FROM LAMBDOID PROPHAGE"/>
    <property type="match status" value="1"/>
</dbReference>
<dbReference type="InterPro" id="IPR006118">
    <property type="entry name" value="Recombinase_CS"/>
</dbReference>
<dbReference type="PROSITE" id="PS00398">
    <property type="entry name" value="RECOMBINASES_2"/>
    <property type="match status" value="1"/>
</dbReference>
<accession>A0A081RIQ4</accession>
<dbReference type="SMART" id="SM00857">
    <property type="entry name" value="Resolvase"/>
    <property type="match status" value="1"/>
</dbReference>
<dbReference type="AlphaFoldDB" id="A0A081RIQ4"/>
<evidence type="ECO:0000256" key="2">
    <source>
        <dbReference type="ARBA" id="ARBA00022908"/>
    </source>
</evidence>
<evidence type="ECO:0000313" key="10">
    <source>
        <dbReference type="Proteomes" id="UP000028411"/>
    </source>
</evidence>
<dbReference type="PROSITE" id="PS00397">
    <property type="entry name" value="RECOMBINASES_1"/>
    <property type="match status" value="1"/>
</dbReference>
<evidence type="ECO:0000256" key="3">
    <source>
        <dbReference type="ARBA" id="ARBA00023125"/>
    </source>
</evidence>
<evidence type="ECO:0000256" key="6">
    <source>
        <dbReference type="PROSITE-ProRule" id="PRU10137"/>
    </source>
</evidence>
<evidence type="ECO:0000256" key="4">
    <source>
        <dbReference type="ARBA" id="ARBA00023172"/>
    </source>
</evidence>